<gene>
    <name evidence="1" type="ORF">DX927_14765</name>
</gene>
<sequence length="68" mass="8321">MRSIKVMMLERSRLEPSFFKCDEWQREMKKEPGQFDQVLFILHKNRHDDIIRSRLLAVKISQVSHFIF</sequence>
<protein>
    <submittedName>
        <fullName evidence="1">Uncharacterized protein</fullName>
    </submittedName>
</protein>
<organism evidence="1 2">
    <name type="scientific">Bacillus swezeyi</name>
    <dbReference type="NCBI Taxonomy" id="1925020"/>
    <lineage>
        <taxon>Bacteria</taxon>
        <taxon>Bacillati</taxon>
        <taxon>Bacillota</taxon>
        <taxon>Bacilli</taxon>
        <taxon>Bacillales</taxon>
        <taxon>Bacillaceae</taxon>
        <taxon>Bacillus</taxon>
    </lineage>
</organism>
<dbReference type="EMBL" id="QSND01000002">
    <property type="protein sequence ID" value="KAA6451960.1"/>
    <property type="molecule type" value="Genomic_DNA"/>
</dbReference>
<comment type="caution">
    <text evidence="1">The sequence shown here is derived from an EMBL/GenBank/DDBJ whole genome shotgun (WGS) entry which is preliminary data.</text>
</comment>
<dbReference type="Proteomes" id="UP000324326">
    <property type="component" value="Unassembled WGS sequence"/>
</dbReference>
<dbReference type="AlphaFoldDB" id="A0A5M8RX58"/>
<evidence type="ECO:0000313" key="1">
    <source>
        <dbReference type="EMBL" id="KAA6451960.1"/>
    </source>
</evidence>
<accession>A0A5M8RX58</accession>
<name>A0A5M8RX58_9BACI</name>
<reference evidence="1 2" key="1">
    <citation type="submission" date="2018-08" db="EMBL/GenBank/DDBJ databases">
        <title>Bacillus phenotypic plasticity.</title>
        <authorList>
            <person name="Hurtado E."/>
        </authorList>
    </citation>
    <scope>NUCLEOTIDE SEQUENCE [LARGE SCALE GENOMIC DNA]</scope>
    <source>
        <strain evidence="1 2">427</strain>
    </source>
</reference>
<evidence type="ECO:0000313" key="2">
    <source>
        <dbReference type="Proteomes" id="UP000324326"/>
    </source>
</evidence>
<proteinExistence type="predicted"/>